<dbReference type="Pfam" id="PF18770">
    <property type="entry name" value="Arm_vescicular"/>
    <property type="match status" value="1"/>
</dbReference>
<dbReference type="GO" id="GO:0006888">
    <property type="term" value="P:endoplasmic reticulum to Golgi vesicle-mediated transport"/>
    <property type="evidence" value="ECO:0007669"/>
    <property type="project" value="TreeGrafter"/>
</dbReference>
<dbReference type="RefSeq" id="XP_024507140.1">
    <property type="nucleotide sequence ID" value="XM_024653688.1"/>
</dbReference>
<dbReference type="GO" id="GO:0000139">
    <property type="term" value="C:Golgi membrane"/>
    <property type="evidence" value="ECO:0007669"/>
    <property type="project" value="InterPro"/>
</dbReference>
<dbReference type="GO" id="GO:0005795">
    <property type="term" value="C:Golgi stack"/>
    <property type="evidence" value="ECO:0007669"/>
    <property type="project" value="TreeGrafter"/>
</dbReference>
<dbReference type="GO" id="GO:0012507">
    <property type="term" value="C:ER to Golgi transport vesicle membrane"/>
    <property type="evidence" value="ECO:0007669"/>
    <property type="project" value="TreeGrafter"/>
</dbReference>
<evidence type="ECO:0000256" key="3">
    <source>
        <dbReference type="ARBA" id="ARBA00023054"/>
    </source>
</evidence>
<dbReference type="GeneID" id="36380305"/>
<dbReference type="InterPro" id="IPR006953">
    <property type="entry name" value="Vesicle_Uso1_P115_head"/>
</dbReference>
<dbReference type="SUPFAM" id="SSF48371">
    <property type="entry name" value="ARM repeat"/>
    <property type="match status" value="1"/>
</dbReference>
<organism evidence="6">
    <name type="scientific">Strongyloides ratti</name>
    <name type="common">Parasitic roundworm</name>
    <dbReference type="NCBI Taxonomy" id="34506"/>
    <lineage>
        <taxon>Eukaryota</taxon>
        <taxon>Metazoa</taxon>
        <taxon>Ecdysozoa</taxon>
        <taxon>Nematoda</taxon>
        <taxon>Chromadorea</taxon>
        <taxon>Rhabditida</taxon>
        <taxon>Tylenchina</taxon>
        <taxon>Panagrolaimomorpha</taxon>
        <taxon>Strongyloidoidea</taxon>
        <taxon>Strongyloididae</taxon>
        <taxon>Strongyloides</taxon>
    </lineage>
</organism>
<dbReference type="STRING" id="34506.A0A090LK70"/>
<feature type="domain" description="Vesicle tethering protein Uso1/P115-like head" evidence="5">
    <location>
        <begin position="366"/>
        <end position="631"/>
    </location>
</feature>
<dbReference type="OMA" id="GQETFCN"/>
<gene>
    <name evidence="6 8 9" type="ORF">SRAE_2000260100</name>
</gene>
<sequence>MSDLLAPYNYAEKLSISEDDIVKVEDLVSCIENSTIFEDRLDAILYLKDLCPKMRLHIGTLGLHAYIDILKVDTENTTLIHHVLDLLKLLLQPDCENSIEEDFLGDSLAELFVSKPDLMDAIFQIMDTFDFSVRKSLVQFLIPLFRFRSLELRDIIINQGNGICKIVDLLQDQREVIRNNVVLMLSEMSRGNGVIQQMLVYENVFQILFSIIQDESSQSIVIEDCLFLMYNLLKRNDGNQKYFFEDMNLVRLLTETFDKLIYPGEDRTFDVEYDYSKQTVTNIIFALECVRALVSTDNIQENIVGAQKAFSQTGLLKTLCHAMFTDARLGLDVVYQTIITTSEIIRGNSYNQDFFINTIVHQEKKPISSLAVLMEPLVVERLPFKLRSSALYSYMCYVHNNENGKNLIAKAIIGKTNGISSSAMEKFATVGQKIMRAVKSNKPFQVWGGCLCLLYLIFENNARKEDFLSCKIDDYSKTLSLFEWICVSLFKQDRSRNQIKSAYLMLITTWIDNFPPAVDILMKQSDLMNFFSSEFQECSFIVNENEQRTIKGLIAFLLMTIYNNLEDSKEKESIMQLIKYRLGIVQVSEAIEKLSQTEYYLVAASKPTFNPKTSVNVYLDYQFCKLIKIHEKKYLDILMSKNRENNGESQDIENIIAENKKLIATKDEEIKNLKDQLENTKIELENLRQQNIILQTSSFKTTQDLTDTIKMLNEAKQKNQNLENEANFLKENVCLWQQEAGRFKQWADEWQGYQISQLPNSQDVVIGQLTKQVEELNALLDSGYKAYDQQGKTLLYYINLCGEKQKNTNDNDNECHENTTNC</sequence>
<evidence type="ECO:0000313" key="9">
    <source>
        <dbReference type="WormBase" id="SRAE_2000260100"/>
    </source>
</evidence>
<dbReference type="EMBL" id="LN609529">
    <property type="protein sequence ID" value="CEF67940.1"/>
    <property type="molecule type" value="Genomic_DNA"/>
</dbReference>
<dbReference type="InterPro" id="IPR016024">
    <property type="entry name" value="ARM-type_fold"/>
</dbReference>
<reference evidence="6 7" key="1">
    <citation type="submission" date="2014-09" db="EMBL/GenBank/DDBJ databases">
        <authorList>
            <person name="Martin A.A."/>
        </authorList>
    </citation>
    <scope>NUCLEOTIDE SEQUENCE</scope>
    <source>
        <strain evidence="7">ED321</strain>
        <strain evidence="6">ED321 Heterogonic</strain>
    </source>
</reference>
<dbReference type="WormBase" id="SRAE_2000260100">
    <property type="protein sequence ID" value="SRP09560"/>
    <property type="gene ID" value="WBGene00262812"/>
</dbReference>
<dbReference type="InterPro" id="IPR024095">
    <property type="entry name" value="Vesicle_P115"/>
</dbReference>
<protein>
    <submittedName>
        <fullName evidence="6 8">General vesicular transport factor p115</fullName>
    </submittedName>
</protein>
<dbReference type="Proteomes" id="UP000035682">
    <property type="component" value="Unplaced"/>
</dbReference>
<evidence type="ECO:0000313" key="6">
    <source>
        <dbReference type="EMBL" id="CEF67940.1"/>
    </source>
</evidence>
<reference evidence="8" key="2">
    <citation type="submission" date="2020-12" db="UniProtKB">
        <authorList>
            <consortium name="WormBaseParasite"/>
        </authorList>
    </citation>
    <scope>IDENTIFICATION</scope>
</reference>
<proteinExistence type="predicted"/>
<dbReference type="eggNOG" id="KOG0946">
    <property type="taxonomic scope" value="Eukaryota"/>
</dbReference>
<dbReference type="AlphaFoldDB" id="A0A090LK70"/>
<evidence type="ECO:0000313" key="7">
    <source>
        <dbReference type="Proteomes" id="UP000035682"/>
    </source>
</evidence>
<feature type="coiled-coil region" evidence="4">
    <location>
        <begin position="656"/>
        <end position="732"/>
    </location>
</feature>
<dbReference type="WBParaSite" id="SRAE_2000260100.1">
    <property type="protein sequence ID" value="SRAE_2000260100.1"/>
    <property type="gene ID" value="WBGene00262812"/>
</dbReference>
<dbReference type="GO" id="GO:0006886">
    <property type="term" value="P:intracellular protein transport"/>
    <property type="evidence" value="ECO:0007669"/>
    <property type="project" value="InterPro"/>
</dbReference>
<evidence type="ECO:0000313" key="8">
    <source>
        <dbReference type="WBParaSite" id="SRAE_2000260100.1"/>
    </source>
</evidence>
<dbReference type="PANTHER" id="PTHR10013:SF0">
    <property type="entry name" value="GENERAL VESICULAR TRANSPORT FACTOR P115"/>
    <property type="match status" value="1"/>
</dbReference>
<comment type="subcellular location">
    <subcellularLocation>
        <location evidence="1">Golgi apparatus</location>
    </subcellularLocation>
</comment>
<evidence type="ECO:0000256" key="1">
    <source>
        <dbReference type="ARBA" id="ARBA00004555"/>
    </source>
</evidence>
<dbReference type="GO" id="GO:0048211">
    <property type="term" value="P:Golgi vesicle docking"/>
    <property type="evidence" value="ECO:0007669"/>
    <property type="project" value="TreeGrafter"/>
</dbReference>
<dbReference type="Gene3D" id="1.25.10.10">
    <property type="entry name" value="Leucine-rich Repeat Variant"/>
    <property type="match status" value="1"/>
</dbReference>
<dbReference type="InterPro" id="IPR011989">
    <property type="entry name" value="ARM-like"/>
</dbReference>
<accession>A0A090LK70</accession>
<dbReference type="GO" id="GO:0045056">
    <property type="term" value="P:transcytosis"/>
    <property type="evidence" value="ECO:0007669"/>
    <property type="project" value="TreeGrafter"/>
</dbReference>
<keyword evidence="2" id="KW-0333">Golgi apparatus</keyword>
<dbReference type="PANTHER" id="PTHR10013">
    <property type="entry name" value="GENERAL VESICULAR TRANSPORT FACTOR P115"/>
    <property type="match status" value="1"/>
</dbReference>
<evidence type="ECO:0000256" key="4">
    <source>
        <dbReference type="SAM" id="Coils"/>
    </source>
</evidence>
<name>A0A090LK70_STRRB</name>
<evidence type="ECO:0000259" key="5">
    <source>
        <dbReference type="Pfam" id="PF04869"/>
    </source>
</evidence>
<dbReference type="GO" id="GO:0048280">
    <property type="term" value="P:vesicle fusion with Golgi apparatus"/>
    <property type="evidence" value="ECO:0007669"/>
    <property type="project" value="InterPro"/>
</dbReference>
<dbReference type="GO" id="GO:0005783">
    <property type="term" value="C:endoplasmic reticulum"/>
    <property type="evidence" value="ECO:0007669"/>
    <property type="project" value="TreeGrafter"/>
</dbReference>
<dbReference type="CTD" id="36380305"/>
<keyword evidence="7" id="KW-1185">Reference proteome</keyword>
<keyword evidence="3 4" id="KW-0175">Coiled coil</keyword>
<dbReference type="Pfam" id="PF04869">
    <property type="entry name" value="Uso1_p115_head"/>
    <property type="match status" value="1"/>
</dbReference>
<dbReference type="OrthoDB" id="198977at2759"/>
<evidence type="ECO:0000256" key="2">
    <source>
        <dbReference type="ARBA" id="ARBA00023034"/>
    </source>
</evidence>
<dbReference type="InterPro" id="IPR041209">
    <property type="entry name" value="P115_Arm_rpt"/>
</dbReference>